<dbReference type="Proteomes" id="UP000310506">
    <property type="component" value="Unassembled WGS sequence"/>
</dbReference>
<name>A0A4S3B895_9ENTE</name>
<gene>
    <name evidence="1" type="ORF">ESZ54_07055</name>
</gene>
<comment type="caution">
    <text evidence="1">The sequence shown here is derived from an EMBL/GenBank/DDBJ whole genome shotgun (WGS) entry which is preliminary data.</text>
</comment>
<protein>
    <submittedName>
        <fullName evidence="1">DUF4809 family protein</fullName>
    </submittedName>
</protein>
<dbReference type="EMBL" id="SDGV01000016">
    <property type="protein sequence ID" value="THB61085.1"/>
    <property type="molecule type" value="Genomic_DNA"/>
</dbReference>
<reference evidence="1 2" key="1">
    <citation type="submission" date="2019-01" db="EMBL/GenBank/DDBJ databases">
        <title>Vagococcus silagei sp. nov. isolated from brewer's grain.</title>
        <authorList>
            <person name="Guu J.-R."/>
        </authorList>
    </citation>
    <scope>NUCLEOTIDE SEQUENCE [LARGE SCALE GENOMIC DNA]</scope>
    <source>
        <strain evidence="1 2">2B-2</strain>
    </source>
</reference>
<evidence type="ECO:0000313" key="1">
    <source>
        <dbReference type="EMBL" id="THB61085.1"/>
    </source>
</evidence>
<dbReference type="OrthoDB" id="2199695at2"/>
<keyword evidence="2" id="KW-1185">Reference proteome</keyword>
<dbReference type="AlphaFoldDB" id="A0A4S3B895"/>
<dbReference type="RefSeq" id="WP_136136966.1">
    <property type="nucleotide sequence ID" value="NZ_SDGV01000016.1"/>
</dbReference>
<accession>A0A4S3B895</accession>
<sequence>MEKIKIYHSTELLSGGCNACVNVNVDMYRIEINEIVRPLENLDVLSIITIVALANGFRQQQEYDIDEDYDIFKKSGVEVSVHDDMTGWRFVKGNQSFTALKKYENPAELFQVINQLLITYFELEEKNFELNQGEK</sequence>
<dbReference type="Pfam" id="PF16067">
    <property type="entry name" value="DUF4809"/>
    <property type="match status" value="1"/>
</dbReference>
<dbReference type="InterPro" id="IPR032080">
    <property type="entry name" value="DUF4809"/>
</dbReference>
<evidence type="ECO:0000313" key="2">
    <source>
        <dbReference type="Proteomes" id="UP000310506"/>
    </source>
</evidence>
<organism evidence="1 2">
    <name type="scientific">Vagococcus silagei</name>
    <dbReference type="NCBI Taxonomy" id="2508885"/>
    <lineage>
        <taxon>Bacteria</taxon>
        <taxon>Bacillati</taxon>
        <taxon>Bacillota</taxon>
        <taxon>Bacilli</taxon>
        <taxon>Lactobacillales</taxon>
        <taxon>Enterococcaceae</taxon>
        <taxon>Vagococcus</taxon>
    </lineage>
</organism>
<proteinExistence type="predicted"/>